<dbReference type="Pfam" id="PF04715">
    <property type="entry name" value="Anth_synt_I_N"/>
    <property type="match status" value="1"/>
</dbReference>
<evidence type="ECO:0000256" key="8">
    <source>
        <dbReference type="ARBA" id="ARBA00022909"/>
    </source>
</evidence>
<comment type="catalytic activity">
    <reaction evidence="1">
        <text>chorismate + L-glutamine = 4-amino-4-deoxychorismate + L-glutamate</text>
        <dbReference type="Rhea" id="RHEA:11672"/>
        <dbReference type="ChEBI" id="CHEBI:29748"/>
        <dbReference type="ChEBI" id="CHEBI:29985"/>
        <dbReference type="ChEBI" id="CHEBI:58359"/>
        <dbReference type="ChEBI" id="CHEBI:58406"/>
        <dbReference type="EC" id="2.6.1.85"/>
    </reaction>
</comment>
<dbReference type="GO" id="GO:0000162">
    <property type="term" value="P:L-tryptophan biosynthetic process"/>
    <property type="evidence" value="ECO:0007669"/>
    <property type="project" value="TreeGrafter"/>
</dbReference>
<reference evidence="15" key="1">
    <citation type="submission" date="2016-10" db="EMBL/GenBank/DDBJ databases">
        <authorList>
            <person name="Varghese N."/>
            <person name="Submissions S."/>
        </authorList>
    </citation>
    <scope>NUCLEOTIDE SEQUENCE [LARGE SCALE GENOMIC DNA]</scope>
    <source>
        <strain evidence="15">DSM 18168</strain>
    </source>
</reference>
<dbReference type="GO" id="GO:0046654">
    <property type="term" value="P:tetrahydrofolate biosynthetic process"/>
    <property type="evidence" value="ECO:0007669"/>
    <property type="project" value="UniProtKB-ARBA"/>
</dbReference>
<comment type="cofactor">
    <cofactor evidence="2">
        <name>Mg(2+)</name>
        <dbReference type="ChEBI" id="CHEBI:18420"/>
    </cofactor>
</comment>
<dbReference type="NCBIfam" id="TIGR00553">
    <property type="entry name" value="pabB"/>
    <property type="match status" value="1"/>
</dbReference>
<dbReference type="InterPro" id="IPR019999">
    <property type="entry name" value="Anth_synth_I-like"/>
</dbReference>
<proteinExistence type="inferred from homology"/>
<dbReference type="InterPro" id="IPR006805">
    <property type="entry name" value="Anth_synth_I_N"/>
</dbReference>
<dbReference type="PRINTS" id="PR00095">
    <property type="entry name" value="ANTSNTHASEI"/>
</dbReference>
<dbReference type="GO" id="GO:0046656">
    <property type="term" value="P:folic acid biosynthetic process"/>
    <property type="evidence" value="ECO:0007669"/>
    <property type="project" value="UniProtKB-KW"/>
</dbReference>
<keyword evidence="7" id="KW-0460">Magnesium</keyword>
<dbReference type="Gene3D" id="3.60.120.10">
    <property type="entry name" value="Anthranilate synthase"/>
    <property type="match status" value="1"/>
</dbReference>
<comment type="similarity">
    <text evidence="4">Belongs to the anthranilate synthase component I family.</text>
</comment>
<evidence type="ECO:0000259" key="13">
    <source>
        <dbReference type="Pfam" id="PF04715"/>
    </source>
</evidence>
<sequence length="513" mass="58396">MQRDGKERIPGSIDNYVTGVSERSQQSCNLKDDRYMLISTQRYIIYCELPNANTDSIMNIALQKKQLPYSPDLATQYFAPISTFSWAMLLHSGAANHPHNRFDILVADPITTLVTCGESTEIHHGDDTYLSHEDPFLLLKKYLHDFDINPQFDSELPFQGGALGIWGYDLGRRIEKLPQIAANGLDFPDMAIGIYDWGLVIDHQQQKATLLSYQNIDERLTWLESLRENNKKDFSLKNQWQSNMTEQQYHEKIAQIHRYLRDGDCYQINLAQRFQADYQGDEWQAFTQLNESNRAPFSAFIRLPEHCIISVSPERFILLEDQQLQTRPIKGTLPRLQDPIEDQLQAEKLANSRKDRAENLMIVDLLRNDIGRVAAPGSVKVPELFVVEPFPAVHHLVSTITATLPDKYHAADLLRACFPGGSITGAPKIRAMEIIEELEPHRRHGYCGSIGYISFCGTMDSNITIRTLLTEKGKIYCWAGGGIVADSIAEKEYQETFDKLGRILPLLGELHTQ</sequence>
<dbReference type="Pfam" id="PF00425">
    <property type="entry name" value="Chorismate_bind"/>
    <property type="match status" value="1"/>
</dbReference>
<evidence type="ECO:0000256" key="9">
    <source>
        <dbReference type="ARBA" id="ARBA00062013"/>
    </source>
</evidence>
<dbReference type="SUPFAM" id="SSF56322">
    <property type="entry name" value="ADC synthase"/>
    <property type="match status" value="1"/>
</dbReference>
<evidence type="ECO:0000313" key="15">
    <source>
        <dbReference type="Proteomes" id="UP000242496"/>
    </source>
</evidence>
<dbReference type="GO" id="GO:0046820">
    <property type="term" value="F:4-amino-4-deoxychorismate synthase activity"/>
    <property type="evidence" value="ECO:0007669"/>
    <property type="project" value="UniProtKB-EC"/>
</dbReference>
<dbReference type="Proteomes" id="UP000242496">
    <property type="component" value="Unassembled WGS sequence"/>
</dbReference>
<evidence type="ECO:0000256" key="5">
    <source>
        <dbReference type="ARBA" id="ARBA00013139"/>
    </source>
</evidence>
<dbReference type="AlphaFoldDB" id="A0A1I7I0E0"/>
<feature type="domain" description="Anthranilate synthase component I N-terminal" evidence="13">
    <location>
        <begin position="79"/>
        <end position="210"/>
    </location>
</feature>
<evidence type="ECO:0000256" key="1">
    <source>
        <dbReference type="ARBA" id="ARBA00001000"/>
    </source>
</evidence>
<evidence type="ECO:0000256" key="7">
    <source>
        <dbReference type="ARBA" id="ARBA00022842"/>
    </source>
</evidence>
<evidence type="ECO:0000256" key="10">
    <source>
        <dbReference type="ARBA" id="ARBA00070463"/>
    </source>
</evidence>
<dbReference type="FunFam" id="3.60.120.10:FF:000004">
    <property type="entry name" value="Aminodeoxychorismate synthase, component I"/>
    <property type="match status" value="1"/>
</dbReference>
<feature type="domain" description="Chorismate-utilising enzyme C-terminal" evidence="12">
    <location>
        <begin position="246"/>
        <end position="499"/>
    </location>
</feature>
<evidence type="ECO:0000256" key="4">
    <source>
        <dbReference type="ARBA" id="ARBA00009562"/>
    </source>
</evidence>
<keyword evidence="8" id="KW-0289">Folate biosynthesis</keyword>
<gene>
    <name evidence="14" type="ORF">SAMN05421784_11743</name>
</gene>
<keyword evidence="15" id="KW-1185">Reference proteome</keyword>
<dbReference type="NCBIfam" id="NF012009">
    <property type="entry name" value="PRK15465.1"/>
    <property type="match status" value="1"/>
</dbReference>
<evidence type="ECO:0000256" key="2">
    <source>
        <dbReference type="ARBA" id="ARBA00001946"/>
    </source>
</evidence>
<organism evidence="14 15">
    <name type="scientific">Xenorhabdus koppenhoeferi</name>
    <dbReference type="NCBI Taxonomy" id="351659"/>
    <lineage>
        <taxon>Bacteria</taxon>
        <taxon>Pseudomonadati</taxon>
        <taxon>Pseudomonadota</taxon>
        <taxon>Gammaproteobacteria</taxon>
        <taxon>Enterobacterales</taxon>
        <taxon>Morganellaceae</taxon>
        <taxon>Xenorhabdus</taxon>
    </lineage>
</organism>
<dbReference type="EC" id="2.6.1.85" evidence="5"/>
<keyword evidence="6" id="KW-0808">Transferase</keyword>
<comment type="pathway">
    <text evidence="3">Cofactor biosynthesis; tetrahydrofolate biosynthesis; 4-aminobenzoate from chorismate: step 1/2.</text>
</comment>
<evidence type="ECO:0000313" key="14">
    <source>
        <dbReference type="EMBL" id="SFU66409.1"/>
    </source>
</evidence>
<evidence type="ECO:0000256" key="3">
    <source>
        <dbReference type="ARBA" id="ARBA00005009"/>
    </source>
</evidence>
<dbReference type="EMBL" id="FPBJ01000017">
    <property type="protein sequence ID" value="SFU66409.1"/>
    <property type="molecule type" value="Genomic_DNA"/>
</dbReference>
<protein>
    <recommendedName>
        <fullName evidence="10">Aminodeoxychorismate synthase component 1</fullName>
        <ecNumber evidence="5">2.6.1.85</ecNumber>
    </recommendedName>
    <alternativeName>
        <fullName evidence="11">4-amino-4-deoxychorismate synthase component 1</fullName>
    </alternativeName>
</protein>
<dbReference type="PANTHER" id="PTHR11236">
    <property type="entry name" value="AMINOBENZOATE/ANTHRANILATE SYNTHASE"/>
    <property type="match status" value="1"/>
</dbReference>
<comment type="subunit">
    <text evidence="9">Monomer. Heterodimer consisting of two non-identical subunits: a glutamine amidotransferase subunit (PabA) and a aminodeoxychorismate synthase subunit (PabB).</text>
</comment>
<evidence type="ECO:0000259" key="12">
    <source>
        <dbReference type="Pfam" id="PF00425"/>
    </source>
</evidence>
<accession>A0A1I7I0E0</accession>
<dbReference type="PANTHER" id="PTHR11236:SF50">
    <property type="entry name" value="AMINODEOXYCHORISMATE SYNTHASE COMPONENT 1"/>
    <property type="match status" value="1"/>
</dbReference>
<evidence type="ECO:0000256" key="6">
    <source>
        <dbReference type="ARBA" id="ARBA00022679"/>
    </source>
</evidence>
<dbReference type="InterPro" id="IPR005802">
    <property type="entry name" value="ADC_synth_comp_1"/>
</dbReference>
<dbReference type="InterPro" id="IPR015890">
    <property type="entry name" value="Chorismate_C"/>
</dbReference>
<dbReference type="InterPro" id="IPR005801">
    <property type="entry name" value="ADC_synthase"/>
</dbReference>
<name>A0A1I7I0E0_9GAMM</name>
<evidence type="ECO:0000256" key="11">
    <source>
        <dbReference type="ARBA" id="ARBA00078907"/>
    </source>
</evidence>
<dbReference type="STRING" id="351659.SAMN05421784_11743"/>